<accession>A0A951UPS9</accession>
<evidence type="ECO:0000313" key="2">
    <source>
        <dbReference type="Proteomes" id="UP000757435"/>
    </source>
</evidence>
<gene>
    <name evidence="1" type="ORF">KME15_23470</name>
</gene>
<dbReference type="EMBL" id="JAHHHD010000041">
    <property type="protein sequence ID" value="MBW4661640.1"/>
    <property type="molecule type" value="Genomic_DNA"/>
</dbReference>
<dbReference type="Pfam" id="PF12974">
    <property type="entry name" value="Phosphonate-bd"/>
    <property type="match status" value="1"/>
</dbReference>
<organism evidence="1 2">
    <name type="scientific">Drouetiella hepatica Uher 2000/2452</name>
    <dbReference type="NCBI Taxonomy" id="904376"/>
    <lineage>
        <taxon>Bacteria</taxon>
        <taxon>Bacillati</taxon>
        <taxon>Cyanobacteriota</taxon>
        <taxon>Cyanophyceae</taxon>
        <taxon>Oculatellales</taxon>
        <taxon>Oculatellaceae</taxon>
        <taxon>Drouetiella</taxon>
    </lineage>
</organism>
<reference evidence="1" key="2">
    <citation type="journal article" date="2022" name="Microbiol. Resour. Announc.">
        <title>Metagenome Sequencing to Explore Phylogenomics of Terrestrial Cyanobacteria.</title>
        <authorList>
            <person name="Ward R.D."/>
            <person name="Stajich J.E."/>
            <person name="Johansen J.R."/>
            <person name="Huntemann M."/>
            <person name="Clum A."/>
            <person name="Foster B."/>
            <person name="Foster B."/>
            <person name="Roux S."/>
            <person name="Palaniappan K."/>
            <person name="Varghese N."/>
            <person name="Mukherjee S."/>
            <person name="Reddy T.B.K."/>
            <person name="Daum C."/>
            <person name="Copeland A."/>
            <person name="Chen I.A."/>
            <person name="Ivanova N.N."/>
            <person name="Kyrpides N.C."/>
            <person name="Shapiro N."/>
            <person name="Eloe-Fadrosh E.A."/>
            <person name="Pietrasiak N."/>
        </authorList>
    </citation>
    <scope>NUCLEOTIDE SEQUENCE</scope>
    <source>
        <strain evidence="1">UHER 2000/2452</strain>
    </source>
</reference>
<sequence length="76" mass="8436">MLWESAPIPHTPFLVSRDLPPDLIEKMKEAFLTVPPGLQDIVGTYASGYTLVEASDYEPIQQLRIQLHLAAEGTSK</sequence>
<reference evidence="1" key="1">
    <citation type="submission" date="2021-05" db="EMBL/GenBank/DDBJ databases">
        <authorList>
            <person name="Pietrasiak N."/>
            <person name="Ward R."/>
            <person name="Stajich J.E."/>
            <person name="Kurbessoian T."/>
        </authorList>
    </citation>
    <scope>NUCLEOTIDE SEQUENCE</scope>
    <source>
        <strain evidence="1">UHER 2000/2452</strain>
    </source>
</reference>
<dbReference type="Proteomes" id="UP000757435">
    <property type="component" value="Unassembled WGS sequence"/>
</dbReference>
<name>A0A951UPS9_9CYAN</name>
<protein>
    <submittedName>
        <fullName evidence="1">PhnD/SsuA/transferrin family substrate-binding protein</fullName>
    </submittedName>
</protein>
<dbReference type="AlphaFoldDB" id="A0A951UPS9"/>
<comment type="caution">
    <text evidence="1">The sequence shown here is derived from an EMBL/GenBank/DDBJ whole genome shotgun (WGS) entry which is preliminary data.</text>
</comment>
<dbReference type="Gene3D" id="3.40.190.10">
    <property type="entry name" value="Periplasmic binding protein-like II"/>
    <property type="match status" value="1"/>
</dbReference>
<evidence type="ECO:0000313" key="1">
    <source>
        <dbReference type="EMBL" id="MBW4661640.1"/>
    </source>
</evidence>
<proteinExistence type="predicted"/>